<dbReference type="PANTHER" id="PTHR11439:SF473">
    <property type="entry name" value="REVERSE TRANSCRIPTASE TY1_COPIA-TYPE DOMAIN-CONTAINING PROTEIN"/>
    <property type="match status" value="1"/>
</dbReference>
<dbReference type="EMBL" id="JAIVGD010000023">
    <property type="protein sequence ID" value="KAH0743292.1"/>
    <property type="molecule type" value="Genomic_DNA"/>
</dbReference>
<comment type="caution">
    <text evidence="1">The sequence shown here is derived from an EMBL/GenBank/DDBJ whole genome shotgun (WGS) entry which is preliminary data.</text>
</comment>
<sequence>MDRGPYHVTGNHQRDVHYIIEALSQRFSLKDLGPLHYFLGIEVIRFSAGLLLSQEKYTMDLLHYVAMDNCKVDGSLYLHIIGKLHYLSFTRPDRGFAVSKLSQAMHQPFLSHCVALTRLLRYLRSTISFGVLIANETDRRLLAYSDSDWEGDPHDCISTTGYVIYPVSSPISWSSKKQRSISHSSTEAEYRAVAATVSEINWLTHFLQELQFPLTVVPRVLCDNISTTYICANPVFHSRMKHVAIYFHFVREQVEQNSLKLPIYMLLIKLKIFLQSLFRVHFLVTISPSWA</sequence>
<gene>
    <name evidence="1" type="ORF">KY290_031285</name>
</gene>
<dbReference type="InterPro" id="IPR043502">
    <property type="entry name" value="DNA/RNA_pol_sf"/>
</dbReference>
<evidence type="ECO:0000313" key="2">
    <source>
        <dbReference type="Proteomes" id="UP000826656"/>
    </source>
</evidence>
<dbReference type="CDD" id="cd09272">
    <property type="entry name" value="RNase_HI_RT_Ty1"/>
    <property type="match status" value="1"/>
</dbReference>
<name>A0ABQ7U8Q6_SOLTU</name>
<evidence type="ECO:0000313" key="1">
    <source>
        <dbReference type="EMBL" id="KAH0743292.1"/>
    </source>
</evidence>
<dbReference type="PANTHER" id="PTHR11439">
    <property type="entry name" value="GAG-POL-RELATED RETROTRANSPOSON"/>
    <property type="match status" value="1"/>
</dbReference>
<proteinExistence type="predicted"/>
<keyword evidence="2" id="KW-1185">Reference proteome</keyword>
<dbReference type="SUPFAM" id="SSF56672">
    <property type="entry name" value="DNA/RNA polymerases"/>
    <property type="match status" value="1"/>
</dbReference>
<evidence type="ECO:0008006" key="3">
    <source>
        <dbReference type="Google" id="ProtNLM"/>
    </source>
</evidence>
<dbReference type="Proteomes" id="UP000826656">
    <property type="component" value="Unassembled WGS sequence"/>
</dbReference>
<accession>A0ABQ7U8Q6</accession>
<protein>
    <recommendedName>
        <fullName evidence="3">Reverse transcriptase Ty1/copia-type domain-containing protein</fullName>
    </recommendedName>
</protein>
<reference evidence="1 2" key="1">
    <citation type="journal article" date="2021" name="bioRxiv">
        <title>Chromosome-scale and haplotype-resolved genome assembly of a tetraploid potato cultivar.</title>
        <authorList>
            <person name="Sun H."/>
            <person name="Jiao W.-B."/>
            <person name="Krause K."/>
            <person name="Campoy J.A."/>
            <person name="Goel M."/>
            <person name="Folz-Donahue K."/>
            <person name="Kukat C."/>
            <person name="Huettel B."/>
            <person name="Schneeberger K."/>
        </authorList>
    </citation>
    <scope>NUCLEOTIDE SEQUENCE [LARGE SCALE GENOMIC DNA]</scope>
    <source>
        <strain evidence="1">SolTubOtavaFocal</strain>
        <tissue evidence="1">Leaves</tissue>
    </source>
</reference>
<organism evidence="1 2">
    <name type="scientific">Solanum tuberosum</name>
    <name type="common">Potato</name>
    <dbReference type="NCBI Taxonomy" id="4113"/>
    <lineage>
        <taxon>Eukaryota</taxon>
        <taxon>Viridiplantae</taxon>
        <taxon>Streptophyta</taxon>
        <taxon>Embryophyta</taxon>
        <taxon>Tracheophyta</taxon>
        <taxon>Spermatophyta</taxon>
        <taxon>Magnoliopsida</taxon>
        <taxon>eudicotyledons</taxon>
        <taxon>Gunneridae</taxon>
        <taxon>Pentapetalae</taxon>
        <taxon>asterids</taxon>
        <taxon>lamiids</taxon>
        <taxon>Solanales</taxon>
        <taxon>Solanaceae</taxon>
        <taxon>Solanoideae</taxon>
        <taxon>Solaneae</taxon>
        <taxon>Solanum</taxon>
    </lineage>
</organism>